<protein>
    <submittedName>
        <fullName evidence="1">Uncharacterized protein</fullName>
    </submittedName>
</protein>
<organism evidence="1 2">
    <name type="scientific">Candidatus Erwinia dacicola</name>
    <dbReference type="NCBI Taxonomy" id="252393"/>
    <lineage>
        <taxon>Bacteria</taxon>
        <taxon>Pseudomonadati</taxon>
        <taxon>Pseudomonadota</taxon>
        <taxon>Gammaproteobacteria</taxon>
        <taxon>Enterobacterales</taxon>
        <taxon>Erwiniaceae</taxon>
        <taxon>Erwinia</taxon>
    </lineage>
</organism>
<evidence type="ECO:0000313" key="2">
    <source>
        <dbReference type="Proteomes" id="UP000244334"/>
    </source>
</evidence>
<sequence>MNNFSTDDTWHITKPDKATNTWNIGDFCWVSNFGIKKNK</sequence>
<proteinExistence type="predicted"/>
<evidence type="ECO:0000313" key="1">
    <source>
        <dbReference type="EMBL" id="RAP70639.1"/>
    </source>
</evidence>
<dbReference type="EMBL" id="LJAM02000295">
    <property type="protein sequence ID" value="RAP70639.1"/>
    <property type="molecule type" value="Genomic_DNA"/>
</dbReference>
<gene>
    <name evidence="1" type="ORF">ACZ87_02555</name>
</gene>
<comment type="caution">
    <text evidence="1">The sequence shown here is derived from an EMBL/GenBank/DDBJ whole genome shotgun (WGS) entry which is preliminary data.</text>
</comment>
<accession>A0A328TJJ3</accession>
<reference evidence="1" key="1">
    <citation type="submission" date="2018-04" db="EMBL/GenBank/DDBJ databases">
        <title>Genomes of the Obligate Erwinia dacicola and Facultative Enterobacter sp. OLF Endosymbionts of the Olive Fruit fly, Bactrocera oleae.</title>
        <authorList>
            <person name="Estes A.M."/>
            <person name="Hearn D.J."/>
            <person name="Agarwal S."/>
            <person name="Pierson E.A."/>
            <person name="Dunning-Hotopp J.C."/>
        </authorList>
    </citation>
    <scope>NUCLEOTIDE SEQUENCE [LARGE SCALE GENOMIC DNA]</scope>
    <source>
        <strain evidence="1">Oroville</strain>
    </source>
</reference>
<keyword evidence="2" id="KW-1185">Reference proteome</keyword>
<dbReference type="AlphaFoldDB" id="A0A328TJJ3"/>
<name>A0A328TJJ3_9GAMM</name>
<dbReference type="Proteomes" id="UP000244334">
    <property type="component" value="Unassembled WGS sequence"/>
</dbReference>